<evidence type="ECO:0000313" key="8">
    <source>
        <dbReference type="EMBL" id="KAG7554159.1"/>
    </source>
</evidence>
<evidence type="ECO:0000256" key="6">
    <source>
        <dbReference type="SAM" id="MobiDB-lite"/>
    </source>
</evidence>
<dbReference type="FunFam" id="3.10.50.40:FF:000006">
    <property type="entry name" value="Peptidyl-prolyl cis-trans isomerase"/>
    <property type="match status" value="1"/>
</dbReference>
<dbReference type="AlphaFoldDB" id="A0A8T1Z5J6"/>
<reference evidence="8 9" key="1">
    <citation type="submission" date="2020-12" db="EMBL/GenBank/DDBJ databases">
        <title>Concerted genomic and epigenomic changes stabilize Arabidopsis allopolyploids.</title>
        <authorList>
            <person name="Chen Z."/>
        </authorList>
    </citation>
    <scope>NUCLEOTIDE SEQUENCE [LARGE SCALE GENOMIC DNA]</scope>
    <source>
        <strain evidence="8">As9502</strain>
        <tissue evidence="8">Leaf</tissue>
    </source>
</reference>
<dbReference type="NCBIfam" id="TIGR01638">
    <property type="entry name" value="Atha_cystat_rel"/>
    <property type="match status" value="1"/>
</dbReference>
<dbReference type="EC" id="5.2.1.8" evidence="2 5"/>
<dbReference type="GO" id="GO:0003755">
    <property type="term" value="F:peptidyl-prolyl cis-trans isomerase activity"/>
    <property type="evidence" value="ECO:0007669"/>
    <property type="project" value="UniProtKB-KW"/>
</dbReference>
<dbReference type="Proteomes" id="UP000694251">
    <property type="component" value="Chromosome 11"/>
</dbReference>
<feature type="domain" description="PPIase FKBP-type" evidence="7">
    <location>
        <begin position="354"/>
        <end position="445"/>
    </location>
</feature>
<dbReference type="InterPro" id="IPR001179">
    <property type="entry name" value="PPIase_FKBP_dom"/>
</dbReference>
<evidence type="ECO:0000256" key="4">
    <source>
        <dbReference type="ARBA" id="ARBA00023235"/>
    </source>
</evidence>
<evidence type="ECO:0000259" key="7">
    <source>
        <dbReference type="PROSITE" id="PS50059"/>
    </source>
</evidence>
<evidence type="ECO:0000256" key="3">
    <source>
        <dbReference type="ARBA" id="ARBA00023110"/>
    </source>
</evidence>
<dbReference type="PANTHER" id="PTHR43811">
    <property type="entry name" value="FKBP-TYPE PEPTIDYL-PROLYL CIS-TRANS ISOMERASE FKPA"/>
    <property type="match status" value="1"/>
</dbReference>
<dbReference type="PANTHER" id="PTHR43811:SF19">
    <property type="entry name" value="39 KDA FK506-BINDING NUCLEAR PROTEIN"/>
    <property type="match status" value="1"/>
</dbReference>
<keyword evidence="9" id="KW-1185">Reference proteome</keyword>
<evidence type="ECO:0000256" key="2">
    <source>
        <dbReference type="ARBA" id="ARBA00013194"/>
    </source>
</evidence>
<comment type="catalytic activity">
    <reaction evidence="1 5">
        <text>[protein]-peptidylproline (omega=180) = [protein]-peptidylproline (omega=0)</text>
        <dbReference type="Rhea" id="RHEA:16237"/>
        <dbReference type="Rhea" id="RHEA-COMP:10747"/>
        <dbReference type="Rhea" id="RHEA-COMP:10748"/>
        <dbReference type="ChEBI" id="CHEBI:83833"/>
        <dbReference type="ChEBI" id="CHEBI:83834"/>
        <dbReference type="EC" id="5.2.1.8"/>
    </reaction>
</comment>
<dbReference type="OrthoDB" id="1902587at2759"/>
<dbReference type="EMBL" id="JAEFBJ010000011">
    <property type="protein sequence ID" value="KAG7554159.1"/>
    <property type="molecule type" value="Genomic_DNA"/>
</dbReference>
<keyword evidence="3 5" id="KW-0697">Rotamase</keyword>
<dbReference type="Pfam" id="PF00254">
    <property type="entry name" value="FKBP_C"/>
    <property type="match status" value="1"/>
</dbReference>
<evidence type="ECO:0000256" key="1">
    <source>
        <dbReference type="ARBA" id="ARBA00000971"/>
    </source>
</evidence>
<protein>
    <recommendedName>
        <fullName evidence="2 5">peptidylprolyl isomerase</fullName>
        <ecNumber evidence="2 5">5.2.1.8</ecNumber>
    </recommendedName>
</protein>
<name>A0A8T1Z5J6_ARASU</name>
<dbReference type="InterPro" id="IPR006525">
    <property type="entry name" value="Cystatin-related_pln"/>
</dbReference>
<evidence type="ECO:0000313" key="9">
    <source>
        <dbReference type="Proteomes" id="UP000694251"/>
    </source>
</evidence>
<feature type="region of interest" description="Disordered" evidence="6">
    <location>
        <begin position="97"/>
        <end position="119"/>
    </location>
</feature>
<comment type="caution">
    <text evidence="8">The sequence shown here is derived from an EMBL/GenBank/DDBJ whole genome shotgun (WGS) entry which is preliminary data.</text>
</comment>
<dbReference type="PROSITE" id="PS50059">
    <property type="entry name" value="FKBP_PPIASE"/>
    <property type="match status" value="1"/>
</dbReference>
<evidence type="ECO:0000256" key="5">
    <source>
        <dbReference type="PROSITE-ProRule" id="PRU00277"/>
    </source>
</evidence>
<proteinExistence type="predicted"/>
<organism evidence="8 9">
    <name type="scientific">Arabidopsis suecica</name>
    <name type="common">Swedish thale-cress</name>
    <name type="synonym">Cardaminopsis suecica</name>
    <dbReference type="NCBI Taxonomy" id="45249"/>
    <lineage>
        <taxon>Eukaryota</taxon>
        <taxon>Viridiplantae</taxon>
        <taxon>Streptophyta</taxon>
        <taxon>Embryophyta</taxon>
        <taxon>Tracheophyta</taxon>
        <taxon>Spermatophyta</taxon>
        <taxon>Magnoliopsida</taxon>
        <taxon>eudicotyledons</taxon>
        <taxon>Gunneridae</taxon>
        <taxon>Pentapetalae</taxon>
        <taxon>rosids</taxon>
        <taxon>malvids</taxon>
        <taxon>Brassicales</taxon>
        <taxon>Brassicaceae</taxon>
        <taxon>Camelineae</taxon>
        <taxon>Arabidopsis</taxon>
    </lineage>
</organism>
<keyword evidence="4 5" id="KW-0413">Isomerase</keyword>
<sequence>MEERICDERDSDNSEDGTPEEIQLFYDEWDKSQGFEIDFSKLNFCFDWKPLDLDDSTMVDEPQTNRDFIAMLSNRALTKVLICFGAMISSIENERSELPSPKTLKLEEPANDEPQFPNYDSDDWETLSDDFRLFDEEWGKSGGFDVDFSKLRHTFGCGAVNLDDSNMVSEPHETNRDLLNRLSNMAISFYNEKTDSSLELVKVLRANFHPSAAITLYITFEANDPKDGNQTKRYQAVVLYLSFDIEVPKRNNIPKLSDVGRIKVTGYDTGLPLDDVYTRWQNISLHVERSGRFMSESSMAPSESAKKKEKISEEATVEYKAISTSVEKQTPDPDELNVDDLCMGNPNGKKAGPGKRVTVHYTGKLHENGKIFDSTVGKSPYKFRLGVGKVIKGLDVGVNGMYVGGKRKLTIPPAFGYGRYGAEVAGTKIPPDAWLVFDVELLNVR</sequence>
<gene>
    <name evidence="8" type="ORF">ISN44_As11g004330</name>
</gene>
<accession>A0A8T1Z5J6</accession>
<dbReference type="GO" id="GO:0005730">
    <property type="term" value="C:nucleolus"/>
    <property type="evidence" value="ECO:0007669"/>
    <property type="project" value="TreeGrafter"/>
</dbReference>